<organism evidence="6 7">
    <name type="scientific">Lepeophtheirus salmonis</name>
    <name type="common">Salmon louse</name>
    <name type="synonym">Caligus salmonis</name>
    <dbReference type="NCBI Taxonomy" id="72036"/>
    <lineage>
        <taxon>Eukaryota</taxon>
        <taxon>Metazoa</taxon>
        <taxon>Ecdysozoa</taxon>
        <taxon>Arthropoda</taxon>
        <taxon>Crustacea</taxon>
        <taxon>Multicrustacea</taxon>
        <taxon>Hexanauplia</taxon>
        <taxon>Copepoda</taxon>
        <taxon>Siphonostomatoida</taxon>
        <taxon>Caligidae</taxon>
        <taxon>Lepeophtheirus</taxon>
    </lineage>
</organism>
<dbReference type="GO" id="GO:0008481">
    <property type="term" value="F:sphingosine kinase activity"/>
    <property type="evidence" value="ECO:0007669"/>
    <property type="project" value="UniProtKB-EC"/>
</dbReference>
<comment type="similarity">
    <text evidence="4">Belongs to the adenylate kinase family.</text>
</comment>
<accession>A0A7R8CG35</accession>
<dbReference type="PRINTS" id="PR00094">
    <property type="entry name" value="ADENYLTKNASE"/>
</dbReference>
<dbReference type="Pfam" id="PF00781">
    <property type="entry name" value="DAGK_cat"/>
    <property type="match status" value="1"/>
</dbReference>
<dbReference type="Gene3D" id="3.40.50.300">
    <property type="entry name" value="P-loop containing nucleotide triphosphate hydrolases"/>
    <property type="match status" value="1"/>
</dbReference>
<dbReference type="PANTHER" id="PTHR12358:SF31">
    <property type="entry name" value="ACYLGLYCEROL KINASE, MITOCHONDRIAL"/>
    <property type="match status" value="1"/>
</dbReference>
<evidence type="ECO:0000259" key="5">
    <source>
        <dbReference type="PROSITE" id="PS50146"/>
    </source>
</evidence>
<dbReference type="Proteomes" id="UP000675881">
    <property type="component" value="Chromosome 1"/>
</dbReference>
<dbReference type="InterPro" id="IPR016064">
    <property type="entry name" value="NAD/diacylglycerol_kinase_sf"/>
</dbReference>
<protein>
    <submittedName>
        <fullName evidence="6">SPHK</fullName>
        <ecNumber evidence="6">2.7.1.91</ecNumber>
    </submittedName>
</protein>
<evidence type="ECO:0000256" key="2">
    <source>
        <dbReference type="ARBA" id="ARBA00022741"/>
    </source>
</evidence>
<dbReference type="GO" id="GO:0016020">
    <property type="term" value="C:membrane"/>
    <property type="evidence" value="ECO:0007669"/>
    <property type="project" value="TreeGrafter"/>
</dbReference>
<dbReference type="OrthoDB" id="442176at2759"/>
<proteinExistence type="inferred from homology"/>
<dbReference type="SUPFAM" id="SSF52540">
    <property type="entry name" value="P-loop containing nucleoside triphosphate hydrolases"/>
    <property type="match status" value="1"/>
</dbReference>
<dbReference type="GO" id="GO:0005524">
    <property type="term" value="F:ATP binding"/>
    <property type="evidence" value="ECO:0007669"/>
    <property type="project" value="InterPro"/>
</dbReference>
<dbReference type="InterPro" id="IPR027417">
    <property type="entry name" value="P-loop_NTPase"/>
</dbReference>
<dbReference type="PROSITE" id="PS00113">
    <property type="entry name" value="ADENYLATE_KINASE"/>
    <property type="match status" value="1"/>
</dbReference>
<dbReference type="EMBL" id="HG994580">
    <property type="protein sequence ID" value="CAF2772165.1"/>
    <property type="molecule type" value="Genomic_DNA"/>
</dbReference>
<gene>
    <name evidence="6" type="ORF">LSAA_1734</name>
</gene>
<dbReference type="InterPro" id="IPR000850">
    <property type="entry name" value="Adenylat/UMP-CMP_kin"/>
</dbReference>
<dbReference type="AlphaFoldDB" id="A0A7R8CG35"/>
<evidence type="ECO:0000256" key="1">
    <source>
        <dbReference type="ARBA" id="ARBA00022679"/>
    </source>
</evidence>
<dbReference type="InterPro" id="IPR033690">
    <property type="entry name" value="Adenylat_kinase_CS"/>
</dbReference>
<dbReference type="EC" id="2.7.1.91" evidence="6"/>
<keyword evidence="3 4" id="KW-0418">Kinase</keyword>
<dbReference type="SUPFAM" id="SSF111331">
    <property type="entry name" value="NAD kinase/diacylglycerol kinase-like"/>
    <property type="match status" value="1"/>
</dbReference>
<dbReference type="GO" id="GO:0046512">
    <property type="term" value="P:sphingosine biosynthetic process"/>
    <property type="evidence" value="ECO:0007669"/>
    <property type="project" value="TreeGrafter"/>
</dbReference>
<evidence type="ECO:0000256" key="4">
    <source>
        <dbReference type="RuleBase" id="RU003330"/>
    </source>
</evidence>
<dbReference type="PANTHER" id="PTHR12358">
    <property type="entry name" value="SPHINGOSINE KINASE"/>
    <property type="match status" value="1"/>
</dbReference>
<reference evidence="6" key="1">
    <citation type="submission" date="2021-02" db="EMBL/GenBank/DDBJ databases">
        <authorList>
            <person name="Bekaert M."/>
        </authorList>
    </citation>
    <scope>NUCLEOTIDE SEQUENCE</scope>
    <source>
        <strain evidence="6">IoA-00</strain>
    </source>
</reference>
<evidence type="ECO:0000313" key="7">
    <source>
        <dbReference type="Proteomes" id="UP000675881"/>
    </source>
</evidence>
<dbReference type="GO" id="GO:0006139">
    <property type="term" value="P:nucleobase-containing compound metabolic process"/>
    <property type="evidence" value="ECO:0007669"/>
    <property type="project" value="InterPro"/>
</dbReference>
<dbReference type="InterPro" id="IPR017438">
    <property type="entry name" value="ATP-NAD_kinase_N"/>
</dbReference>
<dbReference type="PROSITE" id="PS50146">
    <property type="entry name" value="DAGK"/>
    <property type="match status" value="1"/>
</dbReference>
<dbReference type="InterPro" id="IPR050187">
    <property type="entry name" value="Lipid_Phosphate_FormReg"/>
</dbReference>
<keyword evidence="7" id="KW-1185">Reference proteome</keyword>
<dbReference type="GO" id="GO:0005737">
    <property type="term" value="C:cytoplasm"/>
    <property type="evidence" value="ECO:0007669"/>
    <property type="project" value="TreeGrafter"/>
</dbReference>
<dbReference type="Gene3D" id="3.40.50.10330">
    <property type="entry name" value="Probable inorganic polyphosphate/atp-NAD kinase, domain 1"/>
    <property type="match status" value="1"/>
</dbReference>
<feature type="domain" description="DAGKc" evidence="5">
    <location>
        <begin position="212"/>
        <end position="357"/>
    </location>
</feature>
<keyword evidence="2" id="KW-0547">Nucleotide-binding</keyword>
<dbReference type="Pfam" id="PF00406">
    <property type="entry name" value="ADK"/>
    <property type="match status" value="1"/>
</dbReference>
<evidence type="ECO:0000313" key="6">
    <source>
        <dbReference type="EMBL" id="CAF2772165.1"/>
    </source>
</evidence>
<name>A0A7R8CG35_LEPSM</name>
<dbReference type="Gene3D" id="2.60.200.40">
    <property type="match status" value="1"/>
</dbReference>
<dbReference type="GO" id="GO:0019205">
    <property type="term" value="F:nucleobase-containing compound kinase activity"/>
    <property type="evidence" value="ECO:0007669"/>
    <property type="project" value="InterPro"/>
</dbReference>
<dbReference type="CDD" id="cd01428">
    <property type="entry name" value="ADK"/>
    <property type="match status" value="1"/>
</dbReference>
<sequence>MYNCSLSDKEEAGELGERIEEVHIVELGVDVDKALRINMTLDTSKLQEAKHTHHFGSWIFSVLRFNLDLTESVVLDLIAEAMIKNLQGSKGFLIDGYPREVDQGKEFEKQICCCTKIIYFEVSDTCMTGRLLNRAKSSGRADDNEECIKKRLVTFHTHSEPVLDAYKSKCIVIPAERDVDDIFGDVCKWKSCCYETECLRIEPQQQKTRMRPKNFSSTSILTLEQKKANSVFRNKLQPKLLSRSNVEIIYTEFAGHCLDHVKHLDLNEPIHIVTVSGDGLLFEVINGLYQRSDWKEGIANVWIGLIPCGTGNALSCSLARKRNAPYFEDFGLKTALKDVLHGRRTQDLDLIEIELEKEEMKVLSFIGVTIGLIADVDIATEWIRCMGYLRAYLMVACRIVSPKLYKAKLSYLPLERDPTTGKPISVPCNSVIQMPPLNSITLPDEWHTETESYIMIYADNLPLLDPKTLLAPESDLNDGIIWLVIVREGMNRKQMLDWLLHTQAGNHVGKPGVDIIPVRAFIIEPIMPEGYLSIDGEKFKFGKVQGQICSGKAKLLIDD</sequence>
<dbReference type="InterPro" id="IPR001206">
    <property type="entry name" value="Diacylglycerol_kinase_cat_dom"/>
</dbReference>
<evidence type="ECO:0000256" key="3">
    <source>
        <dbReference type="ARBA" id="ARBA00022777"/>
    </source>
</evidence>
<dbReference type="HAMAP" id="MF_00235">
    <property type="entry name" value="Adenylate_kinase_Adk"/>
    <property type="match status" value="1"/>
</dbReference>
<keyword evidence="1 4" id="KW-0808">Transferase</keyword>